<organism evidence="1">
    <name type="scientific">Homo sapiens</name>
    <name type="common">Human</name>
    <dbReference type="NCBI Taxonomy" id="9606"/>
    <lineage>
        <taxon>Eukaryota</taxon>
        <taxon>Metazoa</taxon>
        <taxon>Chordata</taxon>
        <taxon>Craniata</taxon>
        <taxon>Vertebrata</taxon>
        <taxon>Euteleostomi</taxon>
        <taxon>Mammalia</taxon>
        <taxon>Eutheria</taxon>
        <taxon>Euarchontoglires</taxon>
        <taxon>Primates</taxon>
        <taxon>Haplorrhini</taxon>
        <taxon>Catarrhini</taxon>
        <taxon>Hominidae</taxon>
        <taxon>Homo</taxon>
    </lineage>
</organism>
<accession>Q7Z4P7</accession>
<reference evidence="1" key="1">
    <citation type="submission" date="2002-01" db="EMBL/GenBank/DDBJ databases">
        <authorList>
            <person name="Zan Q."/>
            <person name="Guo J.H."/>
            <person name="Yu L."/>
        </authorList>
    </citation>
    <scope>NUCLEOTIDE SEQUENCE</scope>
</reference>
<sequence length="127" mass="14741">MLSVLLFSIFPSRNFPVDSCAYVNWTSIISFFYHQQYSNIVFVSTLHLYLHAELFNFKSTVSFGRRSWLKRQVAGKYSCAAYSVNNQPTSCVHVYCDENLNTKQTCKFPWCPQFLAHSRNFVNICLG</sequence>
<dbReference type="EMBL" id="AF467069">
    <property type="protein sequence ID" value="AAP97718.1"/>
    <property type="molecule type" value="mRNA"/>
</dbReference>
<name>Q7Z4P7_HUMAN</name>
<evidence type="ECO:0000313" key="1">
    <source>
        <dbReference type="EMBL" id="AAP97718.1"/>
    </source>
</evidence>
<dbReference type="AlphaFoldDB" id="Q7Z4P7"/>
<protein>
    <submittedName>
        <fullName evidence="1">Uncharacterized protein</fullName>
    </submittedName>
</protein>
<proteinExistence type="evidence at transcript level"/>